<dbReference type="GeneID" id="73346843"/>
<evidence type="ECO:0000256" key="5">
    <source>
        <dbReference type="ARBA" id="ARBA00022525"/>
    </source>
</evidence>
<dbReference type="Gene3D" id="2.160.20.10">
    <property type="entry name" value="Single-stranded right-handed beta-helix, Pectin lyase-like"/>
    <property type="match status" value="1"/>
</dbReference>
<accession>A0A9Q8T227</accession>
<feature type="active site" evidence="10">
    <location>
        <position position="1477"/>
    </location>
</feature>
<dbReference type="Pfam" id="PF01095">
    <property type="entry name" value="Pectinesterase"/>
    <property type="match status" value="1"/>
</dbReference>
<dbReference type="FunFam" id="2.160.20.10:FF:000014">
    <property type="entry name" value="Pectinesterase"/>
    <property type="match status" value="1"/>
</dbReference>
<dbReference type="PROSITE" id="PS00503">
    <property type="entry name" value="PECTINESTERASE_2"/>
    <property type="match status" value="1"/>
</dbReference>
<dbReference type="InterPro" id="IPR056336">
    <property type="entry name" value="YVC1_C"/>
</dbReference>
<dbReference type="GO" id="GO:0005576">
    <property type="term" value="C:extracellular region"/>
    <property type="evidence" value="ECO:0007669"/>
    <property type="project" value="UniProtKB-SubCell"/>
</dbReference>
<dbReference type="EC" id="3.1.1.11" evidence="4"/>
<feature type="transmembrane region" description="Helical" evidence="11">
    <location>
        <begin position="660"/>
        <end position="681"/>
    </location>
</feature>
<evidence type="ECO:0000256" key="11">
    <source>
        <dbReference type="SAM" id="Phobius"/>
    </source>
</evidence>
<evidence type="ECO:0000259" key="14">
    <source>
        <dbReference type="Pfam" id="PF23317"/>
    </source>
</evidence>
<dbReference type="PANTHER" id="PTHR35859">
    <property type="entry name" value="NONSELECTIVE CATION CHANNEL PROTEIN"/>
    <property type="match status" value="1"/>
</dbReference>
<dbReference type="RefSeq" id="XP_049148979.1">
    <property type="nucleotide sequence ID" value="XM_049291833.1"/>
</dbReference>
<evidence type="ECO:0000256" key="7">
    <source>
        <dbReference type="ARBA" id="ARBA00022801"/>
    </source>
</evidence>
<dbReference type="InterPro" id="IPR033131">
    <property type="entry name" value="Pectinesterase_Asp_AS"/>
</dbReference>
<evidence type="ECO:0000259" key="13">
    <source>
        <dbReference type="Pfam" id="PF23190"/>
    </source>
</evidence>
<evidence type="ECO:0000256" key="10">
    <source>
        <dbReference type="PROSITE-ProRule" id="PRU10040"/>
    </source>
</evidence>
<keyword evidence="6" id="KW-0732">Signal</keyword>
<dbReference type="PANTHER" id="PTHR35859:SF1">
    <property type="entry name" value="NONSELECTIVE CATION CHANNEL PROTEIN"/>
    <property type="match status" value="1"/>
</dbReference>
<dbReference type="SUPFAM" id="SSF51126">
    <property type="entry name" value="Pectin lyase-like"/>
    <property type="match status" value="1"/>
</dbReference>
<dbReference type="InterPro" id="IPR000070">
    <property type="entry name" value="Pectinesterase_cat"/>
</dbReference>
<comment type="subcellular location">
    <subcellularLocation>
        <location evidence="1">Secreted</location>
    </subcellularLocation>
</comment>
<dbReference type="GO" id="GO:0030599">
    <property type="term" value="F:pectinesterase activity"/>
    <property type="evidence" value="ECO:0007669"/>
    <property type="project" value="UniProtKB-EC"/>
</dbReference>
<dbReference type="EMBL" id="CP019478">
    <property type="protein sequence ID" value="UQC87370.1"/>
    <property type="molecule type" value="Genomic_DNA"/>
</dbReference>
<dbReference type="Pfam" id="PF23317">
    <property type="entry name" value="YVC1_C"/>
    <property type="match status" value="1"/>
</dbReference>
<comment type="catalytic activity">
    <reaction evidence="9">
        <text>[(1-&gt;4)-alpha-D-galacturonosyl methyl ester](n) + n H2O = [(1-&gt;4)-alpha-D-galacturonosyl](n) + n methanol + n H(+)</text>
        <dbReference type="Rhea" id="RHEA:22380"/>
        <dbReference type="Rhea" id="RHEA-COMP:14570"/>
        <dbReference type="Rhea" id="RHEA-COMP:14573"/>
        <dbReference type="ChEBI" id="CHEBI:15377"/>
        <dbReference type="ChEBI" id="CHEBI:15378"/>
        <dbReference type="ChEBI" id="CHEBI:17790"/>
        <dbReference type="ChEBI" id="CHEBI:140522"/>
        <dbReference type="ChEBI" id="CHEBI:140523"/>
        <dbReference type="EC" id="3.1.1.11"/>
    </reaction>
</comment>
<evidence type="ECO:0000256" key="4">
    <source>
        <dbReference type="ARBA" id="ARBA00013229"/>
    </source>
</evidence>
<dbReference type="KEGG" id="clup:CLUP02_12874"/>
<feature type="transmembrane region" description="Helical" evidence="11">
    <location>
        <begin position="798"/>
        <end position="823"/>
    </location>
</feature>
<evidence type="ECO:0000256" key="3">
    <source>
        <dbReference type="ARBA" id="ARBA00008891"/>
    </source>
</evidence>
<dbReference type="InterPro" id="IPR012334">
    <property type="entry name" value="Pectin_lyas_fold"/>
</dbReference>
<keyword evidence="7" id="KW-0378">Hydrolase</keyword>
<dbReference type="InterPro" id="IPR052971">
    <property type="entry name" value="TRP_calcium_channel"/>
</dbReference>
<protein>
    <recommendedName>
        <fullName evidence="4">pectinesterase</fullName>
        <ecNumber evidence="4">3.1.1.11</ecNumber>
    </recommendedName>
</protein>
<comment type="similarity">
    <text evidence="3">Belongs to the pectinesterase family.</text>
</comment>
<evidence type="ECO:0000259" key="12">
    <source>
        <dbReference type="Pfam" id="PF01095"/>
    </source>
</evidence>
<evidence type="ECO:0000256" key="6">
    <source>
        <dbReference type="ARBA" id="ARBA00022729"/>
    </source>
</evidence>
<keyword evidence="11" id="KW-0812">Transmembrane</keyword>
<feature type="domain" description="Pectinesterase catalytic" evidence="12">
    <location>
        <begin position="1327"/>
        <end position="1584"/>
    </location>
</feature>
<evidence type="ECO:0000256" key="2">
    <source>
        <dbReference type="ARBA" id="ARBA00005184"/>
    </source>
</evidence>
<dbReference type="InterPro" id="IPR056337">
    <property type="entry name" value="LHD_YVC1"/>
</dbReference>
<evidence type="ECO:0000256" key="8">
    <source>
        <dbReference type="ARBA" id="ARBA00023085"/>
    </source>
</evidence>
<dbReference type="Proteomes" id="UP000830671">
    <property type="component" value="Chromosome 6"/>
</dbReference>
<feature type="transmembrane region" description="Helical" evidence="11">
    <location>
        <begin position="626"/>
        <end position="648"/>
    </location>
</feature>
<feature type="transmembrane region" description="Helical" evidence="11">
    <location>
        <begin position="733"/>
        <end position="753"/>
    </location>
</feature>
<dbReference type="GO" id="GO:0042545">
    <property type="term" value="P:cell wall modification"/>
    <property type="evidence" value="ECO:0007669"/>
    <property type="project" value="InterPro"/>
</dbReference>
<gene>
    <name evidence="15" type="ORF">CLUP02_12874</name>
</gene>
<feature type="domain" description="Calcium channel YVC1-like C-terminal transmembrane" evidence="14">
    <location>
        <begin position="607"/>
        <end position="906"/>
    </location>
</feature>
<dbReference type="InterPro" id="IPR011050">
    <property type="entry name" value="Pectin_lyase_fold/virulence"/>
</dbReference>
<keyword evidence="16" id="KW-1185">Reference proteome</keyword>
<feature type="transmembrane region" description="Helical" evidence="11">
    <location>
        <begin position="693"/>
        <end position="712"/>
    </location>
</feature>
<keyword evidence="11" id="KW-1133">Transmembrane helix</keyword>
<sequence>MGVIMHPAAQWGHPFVSYQIRMSGLQPTTPASLADTPYYYPKDHTTSIVYLQQPSLKNQAAGAEAWTKEIIQINESSVTLGRVTYRYCLIWRMMPSSRAKVNADGPSHFWKLFIGEHQASQRCKTPTVAPVKASQKNKFFDHEIMEGWPSWLWRQVKVSLTSVSWWGNPREFESRPFQIPFALRPEEEFIMCLMIVCQRPVYESPCVMLMNHLSSRVWLAGKMGVVEGEHVSCRSTRNAAAFIPFTSGGTSVAVQAADRIALVLSQIDLGPTRGAASARIVGGWANRKHNEEGVPDDLSVTEHCKQDVLSSLQLPQRQMEEGEGPRTPDLIDWTRPLSPWGDGDSMTRAANANDEPDLEAEQHVSVSATASVSVSTEVPPSVYFTIHRIRRLVLASIDDPYTLDQLREPRMNSLVVRPLVDRLYDPDDPTVVYCLLANRIQFLRQHISTAHHTVNVARATLCELVASRVLRRYHEDHPGQIGLLILAHILVEGFDPFQGAPEEVESECRQAQWPIQRRDGHERKLTTLELAIISESKLFLSSSACQRLVDAVWQGVVTYTPLSFVDILPDHYEYASVSLYEPHRAPLLDDRRLIVPWIRQVTELFQFVTLVGLYLLTMVYRSSPTISGWECLFAVYTAGWTLNEFAAIIEHGWAVHSQTLWSFLDITFSFIFSCYIFARLYDVLAYGGVIADGYGVHILCLAAPVLLTRVAFTIMPDNIVFIAMHAMMKDFTRLTFISIWCFMGFFLSLQWLIGSNETATSGSGQPALNWYDTCKWLIWTWFGLDGTGIDRSDEFHPILGPALMIAFAFLGNILFLTILVALLSNTFSKLIADAPAEIQFRRAVLTFAGVKSDSIFAYPPPFNLMAIAILLPLKSVLSPRSFHDLNISVIRTLNAPALLIISALERRRLAHPRRARSQSLLNWSFSGFNPHGDIQAVFKVERELEELDNLSDVGFAESELGSRVSWDVNRSGSRRRMARRRRPGRMVSPISVVFPLPSVQRAGTNEFEPLIPTHINCYVAWFGDGEIGLQRPRIGTGDNPRRSLRLEIAISLSLLFSLGCLFSGADQVNYYANSKAYPPAAGLSAKASLNNAGDAIPGRIRKQCQSLEVIIKQTLQTGSTAHFRESARRAAAPHAFRRANRARRKPAQRLNSKNLAERFLFASIEPSCRAMHFGPSLNNCTSVYPRTSTNKEIILELGHLLKLDSRRHWRNVRSEVSVLHSACKPFPAPKRKDEVFGKTSRPGKRYLSQSFGYNVPAHSILSLPSSIHSFMMVAFLQLLTFAVAVVAAPAEVSLDVGLGGKNCDGKFARTRPSSNSLVVDASGKQPNSYPTLNSAVAALKNVTDDQSIFIMPGTYTEQVRIPNYLGNLVIQGYTCDSRDYADNQATLTNNLSRTMANLTSNDQTATLRLWGDNIKIYNLNIANTFGQADKNGMALAVSAQKTNLGFYACKITGYQDTVYANEGRQIYAKTLINGAVDFIFGLRAAAWFEKCDIQTIGKGYITANGRHAANNTSFYVFNKANITGTSGTASVTLGRPWRPFSRVVFQHSEMSDVVAPIGWSIWDKTQSTANVYFKEFENTGPGAAGVRANFSSTLTKAVQDVELLGEGFKKEWWVDASYL</sequence>
<reference evidence="15" key="1">
    <citation type="journal article" date="2021" name="Mol. Plant Microbe Interact.">
        <title>Complete Genome Sequence of the Plant-Pathogenic Fungus Colletotrichum lupini.</title>
        <authorList>
            <person name="Baroncelli R."/>
            <person name="Pensec F."/>
            <person name="Da Lio D."/>
            <person name="Boufleur T."/>
            <person name="Vicente I."/>
            <person name="Sarrocco S."/>
            <person name="Picot A."/>
            <person name="Baraldi E."/>
            <person name="Sukno S."/>
            <person name="Thon M."/>
            <person name="Le Floch G."/>
        </authorList>
    </citation>
    <scope>NUCLEOTIDE SEQUENCE</scope>
    <source>
        <strain evidence="15">IMI 504893</strain>
    </source>
</reference>
<evidence type="ECO:0000313" key="16">
    <source>
        <dbReference type="Proteomes" id="UP000830671"/>
    </source>
</evidence>
<organism evidence="15 16">
    <name type="scientific">Colletotrichum lupini</name>
    <dbReference type="NCBI Taxonomy" id="145971"/>
    <lineage>
        <taxon>Eukaryota</taxon>
        <taxon>Fungi</taxon>
        <taxon>Dikarya</taxon>
        <taxon>Ascomycota</taxon>
        <taxon>Pezizomycotina</taxon>
        <taxon>Sordariomycetes</taxon>
        <taxon>Hypocreomycetidae</taxon>
        <taxon>Glomerellales</taxon>
        <taxon>Glomerellaceae</taxon>
        <taxon>Colletotrichum</taxon>
        <taxon>Colletotrichum acutatum species complex</taxon>
    </lineage>
</organism>
<evidence type="ECO:0000256" key="1">
    <source>
        <dbReference type="ARBA" id="ARBA00004613"/>
    </source>
</evidence>
<feature type="transmembrane region" description="Helical" evidence="11">
    <location>
        <begin position="601"/>
        <end position="620"/>
    </location>
</feature>
<keyword evidence="5" id="KW-0964">Secreted</keyword>
<feature type="domain" description="YVC1 N-terminal linker helical" evidence="13">
    <location>
        <begin position="385"/>
        <end position="559"/>
    </location>
</feature>
<evidence type="ECO:0000256" key="9">
    <source>
        <dbReference type="ARBA" id="ARBA00047928"/>
    </source>
</evidence>
<comment type="pathway">
    <text evidence="2">Glycan metabolism; pectin degradation; 2-dehydro-3-deoxy-D-gluconate from pectin: step 1/5.</text>
</comment>
<dbReference type="Pfam" id="PF23190">
    <property type="entry name" value="LHD_TRPY1"/>
    <property type="match status" value="1"/>
</dbReference>
<evidence type="ECO:0000313" key="15">
    <source>
        <dbReference type="EMBL" id="UQC87370.1"/>
    </source>
</evidence>
<keyword evidence="11" id="KW-0472">Membrane</keyword>
<keyword evidence="8" id="KW-0063">Aspartyl esterase</keyword>
<proteinExistence type="inferred from homology"/>
<name>A0A9Q8T227_9PEZI</name>